<feature type="binding site" evidence="5">
    <location>
        <begin position="169"/>
        <end position="170"/>
    </location>
    <ligand>
        <name>FMN</name>
        <dbReference type="ChEBI" id="CHEBI:58210"/>
    </ligand>
</feature>
<keyword evidence="2 5" id="KW-0285">Flavoprotein</keyword>
<feature type="binding site" evidence="5">
    <location>
        <position position="134"/>
    </location>
    <ligand>
        <name>FMN</name>
        <dbReference type="ChEBI" id="CHEBI:58210"/>
    </ligand>
</feature>
<feature type="binding site" evidence="5">
    <location>
        <position position="160"/>
    </location>
    <ligand>
        <name>substrate</name>
    </ligand>
</feature>
<sequence length="242" mass="27174">MPGVPSSFVPSDFPLPRPEGDDLARMRVDYSPAGPTDESPADRDLTPGDVAEGWLPLVRTWFANAVATAVPEPNAMVLATVDERGHPATRTVLCKKIDADGLTFFTNFESDKGRHLAGHPYASATFLWLPVYRQVTVRGPVVRVPDEETLAYWQTRPRGSRLGAWASQQSRPVAERADLEHALVEAAERYEVDDDIPVPPFWGGFRIVPESVEFWQGRPNRLHNRIRTRLVDGRWITERLQP</sequence>
<dbReference type="Proteomes" id="UP000053060">
    <property type="component" value="Unassembled WGS sequence"/>
</dbReference>
<comment type="pathway">
    <text evidence="5">Cofactor metabolism; pyridoxal 5'-phosphate salvage; pyridoxal 5'-phosphate from pyridoxine 5'-phosphate: step 1/1.</text>
</comment>
<dbReference type="InterPro" id="IPR011576">
    <property type="entry name" value="Pyridox_Oxase_N"/>
</dbReference>
<name>A0A0V9UKM7_9NOCA</name>
<evidence type="ECO:0000256" key="4">
    <source>
        <dbReference type="ARBA" id="ARBA00023002"/>
    </source>
</evidence>
<feature type="binding site" evidence="5">
    <location>
        <position position="152"/>
    </location>
    <ligand>
        <name>substrate</name>
    </ligand>
</feature>
<dbReference type="Pfam" id="PF01243">
    <property type="entry name" value="PNPOx_N"/>
    <property type="match status" value="1"/>
</dbReference>
<dbReference type="InterPro" id="IPR019576">
    <property type="entry name" value="Pyridoxamine_oxidase_dimer_C"/>
</dbReference>
<comment type="catalytic activity">
    <reaction evidence="5">
        <text>pyridoxamine 5'-phosphate + O2 + H2O = pyridoxal 5'-phosphate + H2O2 + NH4(+)</text>
        <dbReference type="Rhea" id="RHEA:15817"/>
        <dbReference type="ChEBI" id="CHEBI:15377"/>
        <dbReference type="ChEBI" id="CHEBI:15379"/>
        <dbReference type="ChEBI" id="CHEBI:16240"/>
        <dbReference type="ChEBI" id="CHEBI:28938"/>
        <dbReference type="ChEBI" id="CHEBI:58451"/>
        <dbReference type="ChEBI" id="CHEBI:597326"/>
        <dbReference type="EC" id="1.4.3.5"/>
    </reaction>
</comment>
<reference evidence="10" key="1">
    <citation type="submission" date="2015-01" db="EMBL/GenBank/DDBJ databases">
        <title>Draft genome sequence of Rhodococcus pyridinivorans strain KG-16, a hydrocarbon-degrading bacterium.</title>
        <authorList>
            <person name="Aggarwal R.K."/>
            <person name="Dawar C."/>
        </authorList>
    </citation>
    <scope>NUCLEOTIDE SEQUENCE [LARGE SCALE GENOMIC DNA]</scope>
    <source>
        <strain evidence="10">KG-16</strain>
    </source>
</reference>
<feature type="region of interest" description="Disordered" evidence="6">
    <location>
        <begin position="1"/>
        <end position="48"/>
    </location>
</feature>
<dbReference type="EC" id="1.4.3.5" evidence="5"/>
<evidence type="ECO:0000256" key="6">
    <source>
        <dbReference type="SAM" id="MobiDB-lite"/>
    </source>
</evidence>
<feature type="binding site" evidence="5">
    <location>
        <position position="225"/>
    </location>
    <ligand>
        <name>FMN</name>
        <dbReference type="ChEBI" id="CHEBI:58210"/>
    </ligand>
</feature>
<dbReference type="SUPFAM" id="SSF50475">
    <property type="entry name" value="FMN-binding split barrel"/>
    <property type="match status" value="1"/>
</dbReference>
<comment type="caution">
    <text evidence="5">Lacks conserved residue(s) required for the propagation of feature annotation.</text>
</comment>
<keyword evidence="3 5" id="KW-0288">FMN</keyword>
<dbReference type="PANTHER" id="PTHR10851">
    <property type="entry name" value="PYRIDOXINE-5-PHOSPHATE OXIDASE"/>
    <property type="match status" value="1"/>
</dbReference>
<keyword evidence="5" id="KW-0664">Pyridoxine biosynthesis</keyword>
<dbReference type="InterPro" id="IPR012349">
    <property type="entry name" value="Split_barrel_FMN-bd"/>
</dbReference>
<dbReference type="UniPathway" id="UPA01068">
    <property type="reaction ID" value="UER00304"/>
</dbReference>
<dbReference type="InterPro" id="IPR000659">
    <property type="entry name" value="Pyridox_Oxase"/>
</dbReference>
<feature type="binding site" evidence="5">
    <location>
        <position position="215"/>
    </location>
    <ligand>
        <name>FMN</name>
        <dbReference type="ChEBI" id="CHEBI:58210"/>
    </ligand>
</feature>
<feature type="domain" description="Pyridoxamine 5'-phosphate oxidase N-terminal" evidence="7">
    <location>
        <begin position="65"/>
        <end position="179"/>
    </location>
</feature>
<feature type="compositionally biased region" description="Basic and acidic residues" evidence="6">
    <location>
        <begin position="18"/>
        <end position="28"/>
    </location>
</feature>
<dbReference type="PATRIC" id="fig|1441730.3.peg.2429"/>
<feature type="binding site" evidence="5">
    <location>
        <begin position="105"/>
        <end position="106"/>
    </location>
    <ligand>
        <name>FMN</name>
        <dbReference type="ChEBI" id="CHEBI:58210"/>
    </ligand>
</feature>
<comment type="pathway">
    <text evidence="5">Cofactor metabolism; pyridoxal 5'-phosphate salvage; pyridoxal 5'-phosphate from pyridoxamine 5'-phosphate: step 1/1.</text>
</comment>
<comment type="similarity">
    <text evidence="1 5">Belongs to the pyridoxamine 5'-phosphate oxidase family.</text>
</comment>
<evidence type="ECO:0000313" key="10">
    <source>
        <dbReference type="Proteomes" id="UP000053060"/>
    </source>
</evidence>
<evidence type="ECO:0000259" key="8">
    <source>
        <dbReference type="Pfam" id="PF10590"/>
    </source>
</evidence>
<keyword evidence="4 5" id="KW-0560">Oxidoreductase</keyword>
<accession>A0A0V9UKM7</accession>
<evidence type="ECO:0000256" key="2">
    <source>
        <dbReference type="ARBA" id="ARBA00022630"/>
    </source>
</evidence>
<dbReference type="Pfam" id="PF10590">
    <property type="entry name" value="PNP_phzG_C"/>
    <property type="match status" value="1"/>
</dbReference>
<dbReference type="Gene3D" id="2.30.110.10">
    <property type="entry name" value="Electron Transport, Fmn-binding Protein, Chain A"/>
    <property type="match status" value="1"/>
</dbReference>
<feature type="binding site" evidence="5">
    <location>
        <position position="112"/>
    </location>
    <ligand>
        <name>FMN</name>
        <dbReference type="ChEBI" id="CHEBI:58210"/>
    </ligand>
</feature>
<evidence type="ECO:0000256" key="1">
    <source>
        <dbReference type="ARBA" id="ARBA00007301"/>
    </source>
</evidence>
<proteinExistence type="inferred from homology"/>
<dbReference type="NCBIfam" id="TIGR00558">
    <property type="entry name" value="pdxH"/>
    <property type="match status" value="1"/>
</dbReference>
<evidence type="ECO:0000313" key="9">
    <source>
        <dbReference type="EMBL" id="KSZ58541.1"/>
    </source>
</evidence>
<dbReference type="HAMAP" id="MF_01629">
    <property type="entry name" value="PdxH"/>
    <property type="match status" value="1"/>
</dbReference>
<comment type="subunit">
    <text evidence="5">Homodimer.</text>
</comment>
<dbReference type="GO" id="GO:0010181">
    <property type="term" value="F:FMN binding"/>
    <property type="evidence" value="ECO:0007669"/>
    <property type="project" value="UniProtKB-UniRule"/>
</dbReference>
<feature type="domain" description="Pyridoxine 5'-phosphate oxidase dimerisation C-terminal" evidence="8">
    <location>
        <begin position="202"/>
        <end position="242"/>
    </location>
</feature>
<dbReference type="GO" id="GO:0008615">
    <property type="term" value="P:pyridoxine biosynthetic process"/>
    <property type="evidence" value="ECO:0007669"/>
    <property type="project" value="UniProtKB-UniRule"/>
</dbReference>
<dbReference type="EMBL" id="AZXY01000005">
    <property type="protein sequence ID" value="KSZ58541.1"/>
    <property type="molecule type" value="Genomic_DNA"/>
</dbReference>
<feature type="binding site" evidence="5">
    <location>
        <begin position="221"/>
        <end position="223"/>
    </location>
    <ligand>
        <name>substrate</name>
    </ligand>
</feature>
<protein>
    <recommendedName>
        <fullName evidence="5">Pyridoxine/pyridoxamine 5'-phosphate oxidase</fullName>
        <ecNumber evidence="5">1.4.3.5</ecNumber>
    </recommendedName>
    <alternativeName>
        <fullName evidence="5">PNP/PMP oxidase</fullName>
        <shortName evidence="5">PNPOx</shortName>
    </alternativeName>
    <alternativeName>
        <fullName evidence="5">Pyridoxal 5'-phosphate synthase</fullName>
    </alternativeName>
</protein>
<dbReference type="GO" id="GO:0004733">
    <property type="term" value="F:pyridoxamine phosphate oxidase activity"/>
    <property type="evidence" value="ECO:0007669"/>
    <property type="project" value="UniProtKB-UniRule"/>
</dbReference>
<evidence type="ECO:0000259" key="7">
    <source>
        <dbReference type="Pfam" id="PF01243"/>
    </source>
</evidence>
<reference evidence="9 10" key="2">
    <citation type="journal article" date="2016" name="Genome Announc.">
        <title>Draft Genome Sequence of a Versatile Hydrocarbon-Degrading Bacterium, Rhodococcus pyridinivorans Strain KG-16, Collected from Oil Fields in India.</title>
        <authorList>
            <person name="Aggarwal R.K."/>
            <person name="Dawar C."/>
            <person name="Phanindranath R."/>
            <person name="Mutnuri L."/>
            <person name="Dayal A.M."/>
        </authorList>
    </citation>
    <scope>NUCLEOTIDE SEQUENCE [LARGE SCALE GENOMIC DNA]</scope>
    <source>
        <strain evidence="9 10">KG-16</strain>
    </source>
</reference>
<dbReference type="AlphaFoldDB" id="A0A0V9UKM7"/>
<gene>
    <name evidence="5" type="primary">pdxH</name>
    <name evidence="9" type="ORF">Z045_11665</name>
</gene>
<comment type="cofactor">
    <cofactor evidence="5">
        <name>FMN</name>
        <dbReference type="ChEBI" id="CHEBI:58210"/>
    </cofactor>
    <text evidence="5">Binds 1 FMN per subunit.</text>
</comment>
<comment type="caution">
    <text evidence="9">The sequence shown here is derived from an EMBL/GenBank/DDBJ whole genome shotgun (WGS) entry which is preliminary data.</text>
</comment>
<feature type="binding site" evidence="5">
    <location>
        <position position="95"/>
    </location>
    <ligand>
        <name>substrate</name>
    </ligand>
</feature>
<evidence type="ECO:0000256" key="5">
    <source>
        <dbReference type="HAMAP-Rule" id="MF_01629"/>
    </source>
</evidence>
<dbReference type="PROSITE" id="PS01064">
    <property type="entry name" value="PYRIDOX_OXIDASE"/>
    <property type="match status" value="1"/>
</dbReference>
<comment type="catalytic activity">
    <reaction evidence="5">
        <text>pyridoxine 5'-phosphate + O2 = pyridoxal 5'-phosphate + H2O2</text>
        <dbReference type="Rhea" id="RHEA:15149"/>
        <dbReference type="ChEBI" id="CHEBI:15379"/>
        <dbReference type="ChEBI" id="CHEBI:16240"/>
        <dbReference type="ChEBI" id="CHEBI:58589"/>
        <dbReference type="ChEBI" id="CHEBI:597326"/>
        <dbReference type="EC" id="1.4.3.5"/>
    </reaction>
</comment>
<dbReference type="PANTHER" id="PTHR10851:SF0">
    <property type="entry name" value="PYRIDOXINE-5'-PHOSPHATE OXIDASE"/>
    <property type="match status" value="1"/>
</dbReference>
<feature type="binding site" evidence="5">
    <location>
        <begin position="90"/>
        <end position="95"/>
    </location>
    <ligand>
        <name>FMN</name>
        <dbReference type="ChEBI" id="CHEBI:58210"/>
    </ligand>
</feature>
<comment type="function">
    <text evidence="5">Catalyzes the oxidation of either pyridoxine 5'-phosphate (PNP) or pyridoxamine 5'-phosphate (PMP) into pyridoxal 5'-phosphate (PLP).</text>
</comment>
<dbReference type="NCBIfam" id="NF004231">
    <property type="entry name" value="PRK05679.1"/>
    <property type="match status" value="1"/>
</dbReference>
<organism evidence="9 10">
    <name type="scientific">Rhodococcus pyridinivorans KG-16</name>
    <dbReference type="NCBI Taxonomy" id="1441730"/>
    <lineage>
        <taxon>Bacteria</taxon>
        <taxon>Bacillati</taxon>
        <taxon>Actinomycetota</taxon>
        <taxon>Actinomycetes</taxon>
        <taxon>Mycobacteriales</taxon>
        <taxon>Nocardiaceae</taxon>
        <taxon>Rhodococcus</taxon>
    </lineage>
</organism>
<dbReference type="InterPro" id="IPR019740">
    <property type="entry name" value="Pyridox_Oxase_CS"/>
</dbReference>
<feature type="binding site" evidence="5">
    <location>
        <position position="156"/>
    </location>
    <ligand>
        <name>substrate</name>
    </ligand>
</feature>
<evidence type="ECO:0000256" key="3">
    <source>
        <dbReference type="ARBA" id="ARBA00022643"/>
    </source>
</evidence>